<dbReference type="EMBL" id="JASPKZ010008889">
    <property type="protein sequence ID" value="KAJ9578313.1"/>
    <property type="molecule type" value="Genomic_DNA"/>
</dbReference>
<name>A0AAD7ZD23_DIPPU</name>
<dbReference type="AlphaFoldDB" id="A0AAD7ZD23"/>
<evidence type="ECO:0000313" key="1">
    <source>
        <dbReference type="EMBL" id="KAJ9578313.1"/>
    </source>
</evidence>
<sequence>CLAQLLPRFIISLHGSFYLALPNSSMMTSGSVLGVKYAPTMFALLLGNGFHFSPSTFHNIIFMTSLLDFCDLQSSQFLSSC</sequence>
<protein>
    <submittedName>
        <fullName evidence="1">Uncharacterized protein</fullName>
    </submittedName>
</protein>
<feature type="non-terminal residue" evidence="1">
    <location>
        <position position="81"/>
    </location>
</feature>
<accession>A0AAD7ZD23</accession>
<gene>
    <name evidence="1" type="ORF">L9F63_005458</name>
</gene>
<evidence type="ECO:0000313" key="2">
    <source>
        <dbReference type="Proteomes" id="UP001233999"/>
    </source>
</evidence>
<reference evidence="1" key="2">
    <citation type="submission" date="2023-05" db="EMBL/GenBank/DDBJ databases">
        <authorList>
            <person name="Fouks B."/>
        </authorList>
    </citation>
    <scope>NUCLEOTIDE SEQUENCE</scope>
    <source>
        <strain evidence="1">Stay&amp;Tobe</strain>
        <tissue evidence="1">Testes</tissue>
    </source>
</reference>
<keyword evidence="2" id="KW-1185">Reference proteome</keyword>
<dbReference type="Proteomes" id="UP001233999">
    <property type="component" value="Unassembled WGS sequence"/>
</dbReference>
<reference evidence="1" key="1">
    <citation type="journal article" date="2023" name="IScience">
        <title>Live-bearing cockroach genome reveals convergent evolutionary mechanisms linked to viviparity in insects and beyond.</title>
        <authorList>
            <person name="Fouks B."/>
            <person name="Harrison M.C."/>
            <person name="Mikhailova A.A."/>
            <person name="Marchal E."/>
            <person name="English S."/>
            <person name="Carruthers M."/>
            <person name="Jennings E.C."/>
            <person name="Chiamaka E.L."/>
            <person name="Frigard R.A."/>
            <person name="Pippel M."/>
            <person name="Attardo G.M."/>
            <person name="Benoit J.B."/>
            <person name="Bornberg-Bauer E."/>
            <person name="Tobe S.S."/>
        </authorList>
    </citation>
    <scope>NUCLEOTIDE SEQUENCE</scope>
    <source>
        <strain evidence="1">Stay&amp;Tobe</strain>
    </source>
</reference>
<comment type="caution">
    <text evidence="1">The sequence shown here is derived from an EMBL/GenBank/DDBJ whole genome shotgun (WGS) entry which is preliminary data.</text>
</comment>
<organism evidence="1 2">
    <name type="scientific">Diploptera punctata</name>
    <name type="common">Pacific beetle cockroach</name>
    <dbReference type="NCBI Taxonomy" id="6984"/>
    <lineage>
        <taxon>Eukaryota</taxon>
        <taxon>Metazoa</taxon>
        <taxon>Ecdysozoa</taxon>
        <taxon>Arthropoda</taxon>
        <taxon>Hexapoda</taxon>
        <taxon>Insecta</taxon>
        <taxon>Pterygota</taxon>
        <taxon>Neoptera</taxon>
        <taxon>Polyneoptera</taxon>
        <taxon>Dictyoptera</taxon>
        <taxon>Blattodea</taxon>
        <taxon>Blaberoidea</taxon>
        <taxon>Blaberidae</taxon>
        <taxon>Diplopterinae</taxon>
        <taxon>Diploptera</taxon>
    </lineage>
</organism>
<proteinExistence type="predicted"/>
<feature type="non-terminal residue" evidence="1">
    <location>
        <position position="1"/>
    </location>
</feature>